<feature type="region of interest" description="Disordered" evidence="1">
    <location>
        <begin position="646"/>
        <end position="754"/>
    </location>
</feature>
<feature type="region of interest" description="Disordered" evidence="1">
    <location>
        <begin position="145"/>
        <end position="176"/>
    </location>
</feature>
<feature type="compositionally biased region" description="Low complexity" evidence="1">
    <location>
        <begin position="54"/>
        <end position="67"/>
    </location>
</feature>
<dbReference type="STRING" id="1280837.A0A316V4G3"/>
<dbReference type="InterPro" id="IPR021900">
    <property type="entry name" value="DUF3512"/>
</dbReference>
<feature type="compositionally biased region" description="Polar residues" evidence="1">
    <location>
        <begin position="145"/>
        <end position="160"/>
    </location>
</feature>
<dbReference type="Pfam" id="PF12024">
    <property type="entry name" value="DUF3512"/>
    <property type="match status" value="1"/>
</dbReference>
<feature type="compositionally biased region" description="Polar residues" evidence="1">
    <location>
        <begin position="729"/>
        <end position="754"/>
    </location>
</feature>
<feature type="compositionally biased region" description="Basic and acidic residues" evidence="1">
    <location>
        <begin position="161"/>
        <end position="174"/>
    </location>
</feature>
<organism evidence="2 3">
    <name type="scientific">Meira miltonrushii</name>
    <dbReference type="NCBI Taxonomy" id="1280837"/>
    <lineage>
        <taxon>Eukaryota</taxon>
        <taxon>Fungi</taxon>
        <taxon>Dikarya</taxon>
        <taxon>Basidiomycota</taxon>
        <taxon>Ustilaginomycotina</taxon>
        <taxon>Exobasidiomycetes</taxon>
        <taxon>Exobasidiales</taxon>
        <taxon>Brachybasidiaceae</taxon>
        <taxon>Meira</taxon>
    </lineage>
</organism>
<feature type="compositionally biased region" description="Basic and acidic residues" evidence="1">
    <location>
        <begin position="647"/>
        <end position="657"/>
    </location>
</feature>
<dbReference type="GeneID" id="37024577"/>
<feature type="region of interest" description="Disordered" evidence="1">
    <location>
        <begin position="1"/>
        <end position="94"/>
    </location>
</feature>
<dbReference type="Proteomes" id="UP000245771">
    <property type="component" value="Unassembled WGS sequence"/>
</dbReference>
<dbReference type="RefSeq" id="XP_025352738.1">
    <property type="nucleotide sequence ID" value="XM_025502796.1"/>
</dbReference>
<evidence type="ECO:0000313" key="3">
    <source>
        <dbReference type="Proteomes" id="UP000245771"/>
    </source>
</evidence>
<name>A0A316V4G3_9BASI</name>
<dbReference type="OrthoDB" id="21648at2759"/>
<reference evidence="2 3" key="1">
    <citation type="journal article" date="2018" name="Mol. Biol. Evol.">
        <title>Broad Genomic Sampling Reveals a Smut Pathogenic Ancestry of the Fungal Clade Ustilaginomycotina.</title>
        <authorList>
            <person name="Kijpornyongpan T."/>
            <person name="Mondo S.J."/>
            <person name="Barry K."/>
            <person name="Sandor L."/>
            <person name="Lee J."/>
            <person name="Lipzen A."/>
            <person name="Pangilinan J."/>
            <person name="LaButti K."/>
            <person name="Hainaut M."/>
            <person name="Henrissat B."/>
            <person name="Grigoriev I.V."/>
            <person name="Spatafora J.W."/>
            <person name="Aime M.C."/>
        </authorList>
    </citation>
    <scope>NUCLEOTIDE SEQUENCE [LARGE SCALE GENOMIC DNA]</scope>
    <source>
        <strain evidence="2 3">MCA 3882</strain>
    </source>
</reference>
<accession>A0A316V4G3</accession>
<evidence type="ECO:0000256" key="1">
    <source>
        <dbReference type="SAM" id="MobiDB-lite"/>
    </source>
</evidence>
<dbReference type="EMBL" id="KZ819605">
    <property type="protein sequence ID" value="PWN32436.1"/>
    <property type="molecule type" value="Genomic_DNA"/>
</dbReference>
<proteinExistence type="predicted"/>
<dbReference type="InParanoid" id="A0A316V4G3"/>
<evidence type="ECO:0000313" key="2">
    <source>
        <dbReference type="EMBL" id="PWN32436.1"/>
    </source>
</evidence>
<dbReference type="AlphaFoldDB" id="A0A316V4G3"/>
<protein>
    <submittedName>
        <fullName evidence="2">Uncharacterized protein</fullName>
    </submittedName>
</protein>
<keyword evidence="3" id="KW-1185">Reference proteome</keyword>
<feature type="compositionally biased region" description="Pro residues" evidence="1">
    <location>
        <begin position="658"/>
        <end position="682"/>
    </location>
</feature>
<gene>
    <name evidence="2" type="ORF">FA14DRAFT_73936</name>
</gene>
<sequence length="754" mass="82449">MDGVKMEGEEQGTPLRTRSARLKAANSSPNAKIAASGSGDDEATPIIDEVDQKTSGTRRISSRRSLTNGLGISNVVEEAKSPTPDQSSKSEVVPGIYDLEMEPEDTDMDADEEERDVTIRPEDKKKLNIVIRAFAPDLLRLRTQQQAAASTSNLANTQPQDDSRKRGAERRAARASDVTLDDLLSQPKLGIRQLRDHLIKLRAPLVTPTALRAHLSGSHILPSRDTLEDDRTKLNTISTCLSLVEELARGTERQITEETTNVDGGRTGEYALQMRLPGGDYFTNAVSMSAKEAAEIDPAYARIVDFSATRLAPRSHTVPTLGDRLYDALRTDKTQVAHPILGMPVRYRREDEEVIKPVSHLYYGSWSSFAPTYDSFDGQMSHKASNALWRAKRDEAVEMRKLAARKPTLYGVDAREQLEDMMDEMETDLDADLILDGYDNLPDLDWKQSQADNIDEILTRNATLLACLLDLQEQRWHQLVAKSVANSRGYEEALAKPDANEQAIARSLLSSLTSLLLVQPRISESNNKDEGAEDDDVIPSTGKLQSLSSSAAIDPALMGGKAEQGIWGTLDKTTFGPEAMRRQALSRSMVSARPVAAVRDNETLRLSKETEDKATSQTMSLGATVLGANRDRGNGLLDRFASSRGYVLEDHPHDRKPPVPPAPAARPPPPTPPVGARPPIPGPHQNAVSGRPPFQAPRQGMPQFHPHQSRSGYPPVSSGHMPFGRPSPLASNGSSVRPPSQQAMTTATGSPSYR</sequence>